<sequence length="443" mass="48638">MVIVNVTTRLAVIAYLCVLGSYSCSTGSNGTVQGILGEGTSLSCMSSSCGPMHWRNDSMGGMSPFIKPDIRTLLRSFGHSHILHIFKMSAYDVGSYSCWCNENNDAARHICSDSLELICQAKVVVNKASKLHNSSRTDSSPKVTINASVTDRIRLKCPEGAVPNTDCYNVLIRETAQFTYKFKVLPEHHGCIITCQVKKKTNVVCSIKFTLNVSRNEISTHSSTASTTLLTASPPDKPATFSVIIGVGIFVFIVVVVTFVVSFYIFSLSSKSRTHNVNVVNPPTDANIPIGPTYATVNKPSNVFLKGNDRLIEPEVLSTDGFYSEVGGAEREESTTHQQPNSRKAETSITNDYYSEVNKSDVKLKKMENGKQTDSTLYFEVNKEEKQPRQNECTSSQQSSTDDPSVSDVPIYHILEEPERSDKDIEGNVSTSQDLYAVVSTDT</sequence>
<feature type="compositionally biased region" description="Low complexity" evidence="1">
    <location>
        <begin position="394"/>
        <end position="410"/>
    </location>
</feature>
<comment type="caution">
    <text evidence="4">The sequence shown here is derived from an EMBL/GenBank/DDBJ whole genome shotgun (WGS) entry which is preliminary data.</text>
</comment>
<dbReference type="InterPro" id="IPR036179">
    <property type="entry name" value="Ig-like_dom_sf"/>
</dbReference>
<dbReference type="EMBL" id="JAIZAY010000012">
    <property type="protein sequence ID" value="KAJ8031486.1"/>
    <property type="molecule type" value="Genomic_DNA"/>
</dbReference>
<dbReference type="SUPFAM" id="SSF48726">
    <property type="entry name" value="Immunoglobulin"/>
    <property type="match status" value="1"/>
</dbReference>
<keyword evidence="2" id="KW-0812">Transmembrane</keyword>
<dbReference type="Proteomes" id="UP001152320">
    <property type="component" value="Chromosome 12"/>
</dbReference>
<feature type="compositionally biased region" description="Polar residues" evidence="1">
    <location>
        <begin position="336"/>
        <end position="349"/>
    </location>
</feature>
<keyword evidence="5" id="KW-1185">Reference proteome</keyword>
<feature type="transmembrane region" description="Helical" evidence="2">
    <location>
        <begin position="241"/>
        <end position="266"/>
    </location>
</feature>
<feature type="compositionally biased region" description="Basic and acidic residues" evidence="1">
    <location>
        <begin position="414"/>
        <end position="426"/>
    </location>
</feature>
<keyword evidence="3" id="KW-0732">Signal</keyword>
<protein>
    <submittedName>
        <fullName evidence="4">Uncharacterized protein</fullName>
    </submittedName>
</protein>
<keyword evidence="2" id="KW-0472">Membrane</keyword>
<dbReference type="AlphaFoldDB" id="A0A9Q1H407"/>
<feature type="signal peptide" evidence="3">
    <location>
        <begin position="1"/>
        <end position="23"/>
    </location>
</feature>
<evidence type="ECO:0000256" key="1">
    <source>
        <dbReference type="SAM" id="MobiDB-lite"/>
    </source>
</evidence>
<gene>
    <name evidence="4" type="ORF">HOLleu_24692</name>
</gene>
<keyword evidence="2" id="KW-1133">Transmembrane helix</keyword>
<feature type="compositionally biased region" description="Polar residues" evidence="1">
    <location>
        <begin position="428"/>
        <end position="443"/>
    </location>
</feature>
<proteinExistence type="predicted"/>
<evidence type="ECO:0000256" key="3">
    <source>
        <dbReference type="SAM" id="SignalP"/>
    </source>
</evidence>
<evidence type="ECO:0000256" key="2">
    <source>
        <dbReference type="SAM" id="Phobius"/>
    </source>
</evidence>
<feature type="region of interest" description="Disordered" evidence="1">
    <location>
        <begin position="382"/>
        <end position="443"/>
    </location>
</feature>
<feature type="chain" id="PRO_5040402936" evidence="3">
    <location>
        <begin position="24"/>
        <end position="443"/>
    </location>
</feature>
<organism evidence="4 5">
    <name type="scientific">Holothuria leucospilota</name>
    <name type="common">Black long sea cucumber</name>
    <name type="synonym">Mertensiothuria leucospilota</name>
    <dbReference type="NCBI Taxonomy" id="206669"/>
    <lineage>
        <taxon>Eukaryota</taxon>
        <taxon>Metazoa</taxon>
        <taxon>Echinodermata</taxon>
        <taxon>Eleutherozoa</taxon>
        <taxon>Echinozoa</taxon>
        <taxon>Holothuroidea</taxon>
        <taxon>Aspidochirotacea</taxon>
        <taxon>Aspidochirotida</taxon>
        <taxon>Holothuriidae</taxon>
        <taxon>Holothuria</taxon>
    </lineage>
</organism>
<feature type="region of interest" description="Disordered" evidence="1">
    <location>
        <begin position="327"/>
        <end position="349"/>
    </location>
</feature>
<accession>A0A9Q1H407</accession>
<reference evidence="4" key="1">
    <citation type="submission" date="2021-10" db="EMBL/GenBank/DDBJ databases">
        <title>Tropical sea cucumber genome reveals ecological adaptation and Cuvierian tubules defense mechanism.</title>
        <authorList>
            <person name="Chen T."/>
        </authorList>
    </citation>
    <scope>NUCLEOTIDE SEQUENCE</scope>
    <source>
        <strain evidence="4">Nanhai2018</strain>
        <tissue evidence="4">Muscle</tissue>
    </source>
</reference>
<name>A0A9Q1H407_HOLLE</name>
<evidence type="ECO:0000313" key="5">
    <source>
        <dbReference type="Proteomes" id="UP001152320"/>
    </source>
</evidence>
<evidence type="ECO:0000313" key="4">
    <source>
        <dbReference type="EMBL" id="KAJ8031486.1"/>
    </source>
</evidence>